<accession>A0A271J585</accession>
<keyword evidence="7" id="KW-1185">Reference proteome</keyword>
<dbReference type="EMBL" id="MQWD01000001">
    <property type="protein sequence ID" value="PAP78468.1"/>
    <property type="molecule type" value="Genomic_DNA"/>
</dbReference>
<dbReference type="RefSeq" id="WP_095512145.1">
    <property type="nucleotide sequence ID" value="NZ_MQWD01000001.1"/>
</dbReference>
<dbReference type="SUPFAM" id="SSF50156">
    <property type="entry name" value="PDZ domain-like"/>
    <property type="match status" value="2"/>
</dbReference>
<evidence type="ECO:0000259" key="5">
    <source>
        <dbReference type="PROSITE" id="PS50106"/>
    </source>
</evidence>
<reference evidence="6 7" key="1">
    <citation type="submission" date="2016-11" db="EMBL/GenBank/DDBJ databases">
        <title>Study of marine rhodopsin-containing bacteria.</title>
        <authorList>
            <person name="Yoshizawa S."/>
            <person name="Kumagai Y."/>
            <person name="Kogure K."/>
        </authorList>
    </citation>
    <scope>NUCLEOTIDE SEQUENCE [LARGE SCALE GENOMIC DNA]</scope>
    <source>
        <strain evidence="6 7">SAORIC-28</strain>
    </source>
</reference>
<dbReference type="Gene3D" id="2.30.42.10">
    <property type="match status" value="2"/>
</dbReference>
<dbReference type="InterPro" id="IPR001478">
    <property type="entry name" value="PDZ"/>
</dbReference>
<comment type="caution">
    <text evidence="6">The sequence shown here is derived from an EMBL/GenBank/DDBJ whole genome shotgun (WGS) entry which is preliminary data.</text>
</comment>
<dbReference type="InterPro" id="IPR001940">
    <property type="entry name" value="Peptidase_S1C"/>
</dbReference>
<dbReference type="PROSITE" id="PS50106">
    <property type="entry name" value="PDZ"/>
    <property type="match status" value="1"/>
</dbReference>
<evidence type="ECO:0000256" key="4">
    <source>
        <dbReference type="SAM" id="MobiDB-lite"/>
    </source>
</evidence>
<evidence type="ECO:0000256" key="2">
    <source>
        <dbReference type="ARBA" id="ARBA00022670"/>
    </source>
</evidence>
<dbReference type="Pfam" id="PF13365">
    <property type="entry name" value="Trypsin_2"/>
    <property type="match status" value="1"/>
</dbReference>
<dbReference type="InterPro" id="IPR009003">
    <property type="entry name" value="Peptidase_S1_PA"/>
</dbReference>
<dbReference type="Proteomes" id="UP000216339">
    <property type="component" value="Unassembled WGS sequence"/>
</dbReference>
<dbReference type="SMART" id="SM00228">
    <property type="entry name" value="PDZ"/>
    <property type="match status" value="2"/>
</dbReference>
<evidence type="ECO:0000313" key="7">
    <source>
        <dbReference type="Proteomes" id="UP000216339"/>
    </source>
</evidence>
<dbReference type="AlphaFoldDB" id="A0A271J585"/>
<dbReference type="GO" id="GO:0006508">
    <property type="term" value="P:proteolysis"/>
    <property type="evidence" value="ECO:0007669"/>
    <property type="project" value="UniProtKB-KW"/>
</dbReference>
<feature type="domain" description="PDZ" evidence="5">
    <location>
        <begin position="281"/>
        <end position="375"/>
    </location>
</feature>
<dbReference type="GO" id="GO:0004252">
    <property type="term" value="F:serine-type endopeptidase activity"/>
    <property type="evidence" value="ECO:0007669"/>
    <property type="project" value="InterPro"/>
</dbReference>
<dbReference type="InterPro" id="IPR036034">
    <property type="entry name" value="PDZ_sf"/>
</dbReference>
<evidence type="ECO:0000256" key="3">
    <source>
        <dbReference type="ARBA" id="ARBA00022801"/>
    </source>
</evidence>
<evidence type="ECO:0000256" key="1">
    <source>
        <dbReference type="ARBA" id="ARBA00010541"/>
    </source>
</evidence>
<keyword evidence="3" id="KW-0378">Hydrolase</keyword>
<gene>
    <name evidence="6" type="ORF">BSZ37_19570</name>
</gene>
<keyword evidence="2" id="KW-0645">Protease</keyword>
<dbReference type="SUPFAM" id="SSF50494">
    <property type="entry name" value="Trypsin-like serine proteases"/>
    <property type="match status" value="1"/>
</dbReference>
<protein>
    <recommendedName>
        <fullName evidence="5">PDZ domain-containing protein</fullName>
    </recommendedName>
</protein>
<organism evidence="6 7">
    <name type="scientific">Rubrivirga marina</name>
    <dbReference type="NCBI Taxonomy" id="1196024"/>
    <lineage>
        <taxon>Bacteria</taxon>
        <taxon>Pseudomonadati</taxon>
        <taxon>Rhodothermota</taxon>
        <taxon>Rhodothermia</taxon>
        <taxon>Rhodothermales</taxon>
        <taxon>Rubricoccaceae</taxon>
        <taxon>Rubrivirga</taxon>
    </lineage>
</organism>
<dbReference type="Gene3D" id="2.40.10.120">
    <property type="match status" value="1"/>
</dbReference>
<dbReference type="CDD" id="cd06779">
    <property type="entry name" value="cpPDZ_Deg_HtrA-like"/>
    <property type="match status" value="1"/>
</dbReference>
<proteinExistence type="inferred from homology"/>
<comment type="similarity">
    <text evidence="1">Belongs to the peptidase S1C family.</text>
</comment>
<feature type="region of interest" description="Disordered" evidence="4">
    <location>
        <begin position="372"/>
        <end position="407"/>
    </location>
</feature>
<sequence>MSDVKRKASVALLVAAAVLGGIVFVTSAANLAGLDGLFDRADAQEDAGTAADIATAENLGQAFSAVAERVNPAVVQIQSTRLLAQGGNDPFSQFGVPSPFGGDGAQQGLGSGAFVSADGYIVTNNHVIEDADELVVALFDGREFEAEVVGADPFSDLAVIKVEGDDFPALSFGDSDELRVGQWVLAIGSPLSPDLSNTVTSGIVSSLGRFSGAPDPRGRATISNYIQTDAAVNPGNSGGPLVNLRGEIVGINSAIATRTGTYNGISFAVPSNIVRSTVEQIIDTGEVERGYLGIQFSEASPALRRQYGVGPGAAYIAGISPDASGRTPAADAGLQVDDLITAIDGVTLTDSRQIVSLISSKRPGDTVEITYNRNGDSRTTEVTLGRRPGDEQISQNPGAPDDETERPTMAEPARMEMLGLTLETVTPRLARQLGEDIAGVAILDVDRTSEAYRDANLRPTMVITEVDRQPVASVAEFRAAVAEVDEGESFLVRVQAGASSFLTALTKQ</sequence>
<dbReference type="PANTHER" id="PTHR22939">
    <property type="entry name" value="SERINE PROTEASE FAMILY S1C HTRA-RELATED"/>
    <property type="match status" value="1"/>
</dbReference>
<dbReference type="PRINTS" id="PR00834">
    <property type="entry name" value="PROTEASES2C"/>
</dbReference>
<evidence type="ECO:0000313" key="6">
    <source>
        <dbReference type="EMBL" id="PAP78468.1"/>
    </source>
</evidence>
<dbReference type="OrthoDB" id="9758917at2"/>
<dbReference type="PANTHER" id="PTHR22939:SF129">
    <property type="entry name" value="SERINE PROTEASE HTRA2, MITOCHONDRIAL"/>
    <property type="match status" value="1"/>
</dbReference>
<dbReference type="Pfam" id="PF13180">
    <property type="entry name" value="PDZ_2"/>
    <property type="match status" value="1"/>
</dbReference>
<name>A0A271J585_9BACT</name>